<keyword evidence="2 7" id="KW-0479">Metal-binding</keyword>
<dbReference type="InterPro" id="IPR029052">
    <property type="entry name" value="Metallo-depent_PP-like"/>
</dbReference>
<name>A0A1S6IWZ6_9FIRM</name>
<dbReference type="FunFam" id="3.60.21.10:FF:000016">
    <property type="entry name" value="Putative metallophosphoesterase"/>
    <property type="match status" value="1"/>
</dbReference>
<evidence type="ECO:0000256" key="5">
    <source>
        <dbReference type="ARBA" id="ARBA00061401"/>
    </source>
</evidence>
<keyword evidence="3" id="KW-0378">Hydrolase</keyword>
<evidence type="ECO:0000256" key="1">
    <source>
        <dbReference type="ARBA" id="ARBA00001965"/>
    </source>
</evidence>
<dbReference type="Proteomes" id="UP000189464">
    <property type="component" value="Chromosome"/>
</dbReference>
<dbReference type="GO" id="GO:0046872">
    <property type="term" value="F:metal ion binding"/>
    <property type="evidence" value="ECO:0007669"/>
    <property type="project" value="UniProtKB-KW"/>
</dbReference>
<feature type="binding site" evidence="7">
    <location>
        <position position="67"/>
    </location>
    <ligand>
        <name>Fe cation</name>
        <dbReference type="ChEBI" id="CHEBI:24875"/>
        <label>2</label>
    </ligand>
</feature>
<evidence type="ECO:0000313" key="9">
    <source>
        <dbReference type="Proteomes" id="UP000189464"/>
    </source>
</evidence>
<evidence type="ECO:0000256" key="6">
    <source>
        <dbReference type="PIRSR" id="PIRSR004789-50"/>
    </source>
</evidence>
<feature type="binding site" evidence="7">
    <location>
        <position position="176"/>
    </location>
    <ligand>
        <name>Fe cation</name>
        <dbReference type="ChEBI" id="CHEBI:24875"/>
        <label>2</label>
    </ligand>
</feature>
<dbReference type="GO" id="GO:0004113">
    <property type="term" value="F:2',3'-cyclic-nucleotide 3'-phosphodiesterase activity"/>
    <property type="evidence" value="ECO:0007669"/>
    <property type="project" value="TreeGrafter"/>
</dbReference>
<protein>
    <submittedName>
        <fullName evidence="8">Metallophosphoesterase</fullName>
    </submittedName>
</protein>
<evidence type="ECO:0000256" key="7">
    <source>
        <dbReference type="PIRSR" id="PIRSR004789-51"/>
    </source>
</evidence>
<dbReference type="PANTHER" id="PTHR36303:SF1">
    <property type="entry name" value="2',3'-CYCLIC-NUCLEOTIDE 2'-PHOSPHODIESTERASE"/>
    <property type="match status" value="1"/>
</dbReference>
<evidence type="ECO:0000256" key="4">
    <source>
        <dbReference type="ARBA" id="ARBA00023004"/>
    </source>
</evidence>
<organism evidence="8 9">
    <name type="scientific">Desulforamulus ferrireducens</name>
    <dbReference type="NCBI Taxonomy" id="1833852"/>
    <lineage>
        <taxon>Bacteria</taxon>
        <taxon>Bacillati</taxon>
        <taxon>Bacillota</taxon>
        <taxon>Clostridia</taxon>
        <taxon>Eubacteriales</taxon>
        <taxon>Peptococcaceae</taxon>
        <taxon>Desulforamulus</taxon>
    </lineage>
</organism>
<dbReference type="KEGG" id="dfg:B0537_09480"/>
<feature type="active site" description="Proton donor" evidence="6">
    <location>
        <position position="68"/>
    </location>
</feature>
<dbReference type="PANTHER" id="PTHR36303">
    <property type="entry name" value="2',3'-CYCLIC-NUCLEOTIDE 2'-PHOSPHODIESTERASE"/>
    <property type="match status" value="1"/>
</dbReference>
<dbReference type="Pfam" id="PF13277">
    <property type="entry name" value="YmdB"/>
    <property type="match status" value="1"/>
</dbReference>
<dbReference type="OrthoDB" id="9801109at2"/>
<comment type="similarity">
    <text evidence="5">Belongs to the YmdB-like family.</text>
</comment>
<gene>
    <name evidence="8" type="ORF">B0537_09480</name>
</gene>
<evidence type="ECO:0000256" key="2">
    <source>
        <dbReference type="ARBA" id="ARBA00022723"/>
    </source>
</evidence>
<dbReference type="Gene3D" id="3.60.21.10">
    <property type="match status" value="1"/>
</dbReference>
<feature type="binding site" evidence="7">
    <location>
        <position position="178"/>
    </location>
    <ligand>
        <name>Fe cation</name>
        <dbReference type="ChEBI" id="CHEBI:24875"/>
        <label>1</label>
    </ligand>
</feature>
<reference evidence="8 9" key="1">
    <citation type="journal article" date="2016" name="Int. J. Syst. Evol. Microbiol.">
        <title>Desulfotomaculum ferrireducens sp. nov., a moderately thermophilic sulfate-reducing and dissimilatory Fe(III)-reducing bacterium isolated from compost.</title>
        <authorList>
            <person name="Yang G."/>
            <person name="Guo J."/>
            <person name="Zhuang L."/>
            <person name="Yuan Y."/>
            <person name="Zhou S."/>
        </authorList>
    </citation>
    <scope>NUCLEOTIDE SEQUENCE [LARGE SCALE GENOMIC DNA]</scope>
    <source>
        <strain evidence="8 9">GSS09</strain>
    </source>
</reference>
<dbReference type="STRING" id="1833852.B0537_09480"/>
<keyword evidence="9" id="KW-1185">Reference proteome</keyword>
<dbReference type="CDD" id="cd07382">
    <property type="entry name" value="MPP_DR1281"/>
    <property type="match status" value="1"/>
</dbReference>
<evidence type="ECO:0000256" key="3">
    <source>
        <dbReference type="ARBA" id="ARBA00022801"/>
    </source>
</evidence>
<dbReference type="SUPFAM" id="SSF56300">
    <property type="entry name" value="Metallo-dependent phosphatases"/>
    <property type="match status" value="1"/>
</dbReference>
<feature type="binding site" evidence="7">
    <location>
        <position position="151"/>
    </location>
    <ligand>
        <name>Fe cation</name>
        <dbReference type="ChEBI" id="CHEBI:24875"/>
        <label>2</label>
    </ligand>
</feature>
<proteinExistence type="inferred from homology"/>
<keyword evidence="4" id="KW-0408">Iron</keyword>
<evidence type="ECO:0000313" key="8">
    <source>
        <dbReference type="EMBL" id="AQS59296.1"/>
    </source>
</evidence>
<sequence length="259" mass="29077">MRILMIGDIVGRPGRRAILENLSALRREMSIDFVIANGENAAAGHGITKEIAKQLFNAGIDVFTMGNHVWNKKEIFDYIEKEKRLLRPANYPPGTPGVGYHLYQTKQGVNIGVVNVSGRIYMQELDCPFRTMDNILKELQYQTNLIFVDFHAEATSEKVAMGWYLDGKVTAICGTHTHVQTADERILPNGTAYITDIGMTGPRDSVIGVTKEIVLEKFITQLPRRFEVADTSYQLNAVVIEVNPENGQALKIDRIFHLE</sequence>
<feature type="binding site" evidence="7">
    <location>
        <position position="39"/>
    </location>
    <ligand>
        <name>Fe cation</name>
        <dbReference type="ChEBI" id="CHEBI:24875"/>
        <label>1</label>
    </ligand>
</feature>
<dbReference type="NCBIfam" id="TIGR00282">
    <property type="entry name" value="TIGR00282 family metallophosphoesterase"/>
    <property type="match status" value="1"/>
</dbReference>
<comment type="cofactor">
    <cofactor evidence="1">
        <name>Fe(3+)</name>
        <dbReference type="ChEBI" id="CHEBI:29034"/>
    </cofactor>
</comment>
<dbReference type="PIRSF" id="PIRSF004789">
    <property type="entry name" value="DR1281"/>
    <property type="match status" value="1"/>
</dbReference>
<dbReference type="EMBL" id="CP019698">
    <property type="protein sequence ID" value="AQS59296.1"/>
    <property type="molecule type" value="Genomic_DNA"/>
</dbReference>
<dbReference type="RefSeq" id="WP_077714365.1">
    <property type="nucleotide sequence ID" value="NZ_CP019698.1"/>
</dbReference>
<feature type="binding site" evidence="7">
    <location>
        <position position="39"/>
    </location>
    <ligand>
        <name>Fe cation</name>
        <dbReference type="ChEBI" id="CHEBI:24875"/>
        <label>2</label>
    </ligand>
</feature>
<accession>A0A1S6IWZ6</accession>
<feature type="binding site" evidence="7">
    <location>
        <position position="8"/>
    </location>
    <ligand>
        <name>Fe cation</name>
        <dbReference type="ChEBI" id="CHEBI:24875"/>
        <label>1</label>
    </ligand>
</feature>
<dbReference type="AlphaFoldDB" id="A0A1S6IWZ6"/>
<dbReference type="InterPro" id="IPR005235">
    <property type="entry name" value="YmdB-like"/>
</dbReference>
<feature type="binding site" evidence="7">
    <location>
        <position position="40"/>
    </location>
    <ligand>
        <name>Fe cation</name>
        <dbReference type="ChEBI" id="CHEBI:24875"/>
        <label>1</label>
    </ligand>
</feature>